<keyword evidence="4" id="KW-1185">Reference proteome</keyword>
<keyword evidence="1" id="KW-0732">Signal</keyword>
<dbReference type="EMBL" id="CP072642">
    <property type="protein sequence ID" value="QUV92882.1"/>
    <property type="molecule type" value="Genomic_DNA"/>
</dbReference>
<reference evidence="3 4" key="1">
    <citation type="submission" date="2021-03" db="EMBL/GenBank/DDBJ databases">
        <title>Genomic and phenotypic characterization of Chloracidobacterium isolates provides evidence for multiple species.</title>
        <authorList>
            <person name="Saini M.K."/>
            <person name="Costas A.M.G."/>
            <person name="Tank M."/>
            <person name="Bryant D.A."/>
        </authorList>
    </citation>
    <scope>NUCLEOTIDE SEQUENCE [LARGE SCALE GENOMIC DNA]</scope>
    <source>
        <strain evidence="3 4">N</strain>
    </source>
</reference>
<sequence>MLPVARTTPLPTIRSLWRLVLFCLFVGLVPPPATATTDRQETAPLSDRRVRYQIDARLDTGKKEIHGRERLTWRNPAPHPVPDLQFHLYLNAFRDENSSFRRGSGGGQLRGDAMDARFPGAIDLLSMRTEDGVDLLPLGEFIHPDDDNADDRTVWRVVLPQPVPAGGSITLDIEFVAKLPQVFARTGYYGNFFMVAQWFPKLGVYEPVGMRRRTTPGWNCHQFHATTEFYADFGEYDVTLDVPAGFKVGATGVERERQPQPDGRMRYRFVQGDVHDFAWTCSPDFIVAEERFEVPDLPPVRLILLLQPEHADQRARHFRAARIALEDYGRRIGPYPYETLTIVDPAHGADGASGMEYPTLITVGTRRNASDDDLLGPEVILIHEFGHQYWYGMVASNEFEEAWLDEGINSYCEATLMARHYPTQQELWLRLGGRPFWRLPVRVPDWSFQRVQLFVLGPAGIQSAPILTPGWKFPEPALYAFNAYARPALTLRMLEGYVGSETMQRILHTYFMRWRFRHPTSEDFFDVASEVAGEDLTWFFDQYFRGTSLLDYAVESLDAREAVLVRKGEAIMPQVIELRFADGSVRRETWDGRSERHRLTTEGELLSVVIDPDDTVRLDMNPANNSRTRLSVARANASLLTRALTLMQWFLHGAVSLM</sequence>
<dbReference type="Pfam" id="PF01433">
    <property type="entry name" value="Peptidase_M1"/>
    <property type="match status" value="1"/>
</dbReference>
<feature type="chain" id="PRO_5046641347" evidence="1">
    <location>
        <begin position="36"/>
        <end position="658"/>
    </location>
</feature>
<dbReference type="PANTHER" id="PTHR45726">
    <property type="entry name" value="LEUKOTRIENE A-4 HYDROLASE"/>
    <property type="match status" value="1"/>
</dbReference>
<evidence type="ECO:0000259" key="2">
    <source>
        <dbReference type="Pfam" id="PF01433"/>
    </source>
</evidence>
<dbReference type="InterPro" id="IPR034015">
    <property type="entry name" value="M1_LTA4H"/>
</dbReference>
<dbReference type="PANTHER" id="PTHR45726:SF3">
    <property type="entry name" value="LEUKOTRIENE A-4 HYDROLASE"/>
    <property type="match status" value="1"/>
</dbReference>
<dbReference type="InterPro" id="IPR014782">
    <property type="entry name" value="Peptidase_M1_dom"/>
</dbReference>
<dbReference type="Proteomes" id="UP000677668">
    <property type="component" value="Chromosome 1"/>
</dbReference>
<dbReference type="RefSeq" id="WP_211421317.1">
    <property type="nucleotide sequence ID" value="NZ_CP072642.1"/>
</dbReference>
<dbReference type="Gene3D" id="1.10.390.10">
    <property type="entry name" value="Neutral Protease Domain 2"/>
    <property type="match status" value="1"/>
</dbReference>
<gene>
    <name evidence="3" type="ORF">J8C05_05650</name>
</gene>
<dbReference type="SUPFAM" id="SSF55486">
    <property type="entry name" value="Metalloproteases ('zincins'), catalytic domain"/>
    <property type="match status" value="1"/>
</dbReference>
<evidence type="ECO:0000313" key="4">
    <source>
        <dbReference type="Proteomes" id="UP000677668"/>
    </source>
</evidence>
<dbReference type="CDD" id="cd09604">
    <property type="entry name" value="M1_APN_like"/>
    <property type="match status" value="1"/>
</dbReference>
<name>A0ABX8AX51_9BACT</name>
<accession>A0ABX8AX51</accession>
<evidence type="ECO:0000256" key="1">
    <source>
        <dbReference type="SAM" id="SignalP"/>
    </source>
</evidence>
<protein>
    <submittedName>
        <fullName evidence="3">M1 family metallopeptidase</fullName>
    </submittedName>
</protein>
<evidence type="ECO:0000313" key="3">
    <source>
        <dbReference type="EMBL" id="QUV92882.1"/>
    </source>
</evidence>
<feature type="signal peptide" evidence="1">
    <location>
        <begin position="1"/>
        <end position="35"/>
    </location>
</feature>
<proteinExistence type="predicted"/>
<feature type="domain" description="Peptidase M1 membrane alanine aminopeptidase" evidence="2">
    <location>
        <begin position="334"/>
        <end position="543"/>
    </location>
</feature>
<dbReference type="InterPro" id="IPR027268">
    <property type="entry name" value="Peptidase_M4/M1_CTD_sf"/>
</dbReference>
<organism evidence="3 4">
    <name type="scientific">Chloracidobacterium sp. N</name>
    <dbReference type="NCBI Taxonomy" id="2821540"/>
    <lineage>
        <taxon>Bacteria</taxon>
        <taxon>Pseudomonadati</taxon>
        <taxon>Acidobacteriota</taxon>
        <taxon>Terriglobia</taxon>
        <taxon>Terriglobales</taxon>
        <taxon>Acidobacteriaceae</taxon>
        <taxon>Chloracidobacterium</taxon>
        <taxon>Chloracidobacterium aggregatum</taxon>
    </lineage>
</organism>